<evidence type="ECO:0000256" key="7">
    <source>
        <dbReference type="ARBA" id="ARBA00022777"/>
    </source>
</evidence>
<evidence type="ECO:0000256" key="14">
    <source>
        <dbReference type="PROSITE-ProRule" id="PRU10141"/>
    </source>
</evidence>
<sequence length="734" mass="81501">MPIPHMAFQYGMLMQLSIKLLVVLVATTRASAGGAGEENETAIALPDCKPKCGNVTIPYPFGIGARCYFGPRFEITCEDRSTEPRLMKSRMLVSNISLEEGELQTMQLVNRVCFDSQGDQTGTEDQSVGGLTVIPPYTISGAKNMLVAVGCDTYVRLVGSRDDQNYTTGCFSQCQNNISSNAIDKNDPCSGMGCCETKIPPLMHNLSLTVLSFRQHEPVWDFNPCSYAFVVGRGNFTFSNTSFQQLRNTTRLPLVLDWKIGDESCENAKKSNNYACKGNSDCHNTTSSGYICRCKDGYKGNPYLEDSCQDIDECALNATLCENGKCINKVGNYTCECNSGYHNLDDITCIKAPNTKPLKISLGVSLSFSVLVVAILWKYRKSRKKKEEYLRRKYFEENGGERLKEKLGDKARIFTESEIKEATNNYAVRNEIGRGTHGIVYRGVLDRKDVAIRKSRVSAPTDHQNQSNSAPTDQNQNTEAPTDQKEITPQEQFVNEMTVLYQINHNNVVRFVGCCLETKPPILVYKFIRNGSLHTRIHGKEGEKPPPPLPLATRLNIAAETAGALAYLHHDGSNKIIHGDVKTANILLDENLTPKLSDFGASRLLVPEDENQKSTLVHDSDGYVDPEYLDSKSKKPLTEKSDVYSFGVVLAELLTGRKAEENLAKDFVDSVEKDTLGQILDGKIVEEHLDEEVRKAADLAKRCLKSSGEERPFMRQVAPELQLLVLTMALRPSG</sequence>
<evidence type="ECO:0000256" key="16">
    <source>
        <dbReference type="SAM" id="SignalP"/>
    </source>
</evidence>
<keyword evidence="3 13" id="KW-0245">EGF-like domain</keyword>
<evidence type="ECO:0000259" key="17">
    <source>
        <dbReference type="PROSITE" id="PS50011"/>
    </source>
</evidence>
<keyword evidence="9" id="KW-1015">Disulfide bond</keyword>
<evidence type="ECO:0000256" key="10">
    <source>
        <dbReference type="ARBA" id="ARBA00023180"/>
    </source>
</evidence>
<dbReference type="InterPro" id="IPR000742">
    <property type="entry name" value="EGF"/>
</dbReference>
<dbReference type="Pfam" id="PF07714">
    <property type="entry name" value="PK_Tyr_Ser-Thr"/>
    <property type="match status" value="1"/>
</dbReference>
<gene>
    <name evidence="20" type="primary">LOC107880796</name>
</gene>
<dbReference type="InterPro" id="IPR000719">
    <property type="entry name" value="Prot_kinase_dom"/>
</dbReference>
<dbReference type="InterPro" id="IPR018097">
    <property type="entry name" value="EGF_Ca-bd_CS"/>
</dbReference>
<evidence type="ECO:0000256" key="2">
    <source>
        <dbReference type="ARBA" id="ARBA00022527"/>
    </source>
</evidence>
<feature type="binding site" evidence="14">
    <location>
        <position position="454"/>
    </location>
    <ligand>
        <name>ATP</name>
        <dbReference type="ChEBI" id="CHEBI:30616"/>
    </ligand>
</feature>
<dbReference type="Proteomes" id="UP000694861">
    <property type="component" value="Linkage group LG3"/>
</dbReference>
<keyword evidence="4" id="KW-0808">Transferase</keyword>
<dbReference type="SMART" id="SM00179">
    <property type="entry name" value="EGF_CA"/>
    <property type="match status" value="2"/>
</dbReference>
<dbReference type="InterPro" id="IPR045274">
    <property type="entry name" value="WAK-like"/>
</dbReference>
<feature type="region of interest" description="Disordered" evidence="15">
    <location>
        <begin position="456"/>
        <end position="487"/>
    </location>
</feature>
<dbReference type="PROSITE" id="PS00108">
    <property type="entry name" value="PROTEIN_KINASE_ST"/>
    <property type="match status" value="1"/>
</dbReference>
<evidence type="ECO:0000256" key="9">
    <source>
        <dbReference type="ARBA" id="ARBA00023157"/>
    </source>
</evidence>
<dbReference type="PANTHER" id="PTHR27005">
    <property type="entry name" value="WALL-ASSOCIATED RECEPTOR KINASE-LIKE 21"/>
    <property type="match status" value="1"/>
</dbReference>
<dbReference type="PROSITE" id="PS00107">
    <property type="entry name" value="PROTEIN_KINASE_ATP"/>
    <property type="match status" value="1"/>
</dbReference>
<dbReference type="CDD" id="cd00054">
    <property type="entry name" value="EGF_CA"/>
    <property type="match status" value="1"/>
</dbReference>
<dbReference type="RefSeq" id="XP_016648592.1">
    <property type="nucleotide sequence ID" value="XM_016793106.1"/>
</dbReference>
<evidence type="ECO:0000259" key="18">
    <source>
        <dbReference type="PROSITE" id="PS50026"/>
    </source>
</evidence>
<keyword evidence="2" id="KW-0723">Serine/threonine-protein kinase</keyword>
<evidence type="ECO:0000313" key="20">
    <source>
        <dbReference type="RefSeq" id="XP_016648592.1"/>
    </source>
</evidence>
<feature type="chain" id="PRO_5046807200" evidence="16">
    <location>
        <begin position="33"/>
        <end position="734"/>
    </location>
</feature>
<comment type="catalytic activity">
    <reaction evidence="12">
        <text>L-threonyl-[protein] + ATP = O-phospho-L-threonyl-[protein] + ADP + H(+)</text>
        <dbReference type="Rhea" id="RHEA:46608"/>
        <dbReference type="Rhea" id="RHEA-COMP:11060"/>
        <dbReference type="Rhea" id="RHEA-COMP:11605"/>
        <dbReference type="ChEBI" id="CHEBI:15378"/>
        <dbReference type="ChEBI" id="CHEBI:30013"/>
        <dbReference type="ChEBI" id="CHEBI:30616"/>
        <dbReference type="ChEBI" id="CHEBI:61977"/>
        <dbReference type="ChEBI" id="CHEBI:456216"/>
    </reaction>
</comment>
<evidence type="ECO:0000256" key="3">
    <source>
        <dbReference type="ARBA" id="ARBA00022536"/>
    </source>
</evidence>
<dbReference type="InterPro" id="IPR001245">
    <property type="entry name" value="Ser-Thr/Tyr_kinase_cat_dom"/>
</dbReference>
<dbReference type="SMART" id="SM00220">
    <property type="entry name" value="S_TKc"/>
    <property type="match status" value="1"/>
</dbReference>
<dbReference type="SMART" id="SM00181">
    <property type="entry name" value="EGF"/>
    <property type="match status" value="2"/>
</dbReference>
<feature type="signal peptide" evidence="16">
    <location>
        <begin position="1"/>
        <end position="32"/>
    </location>
</feature>
<feature type="domain" description="EGF-like" evidence="18">
    <location>
        <begin position="310"/>
        <end position="350"/>
    </location>
</feature>
<reference evidence="20" key="2">
    <citation type="submission" date="2025-08" db="UniProtKB">
        <authorList>
            <consortium name="RefSeq"/>
        </authorList>
    </citation>
    <scope>IDENTIFICATION</scope>
</reference>
<dbReference type="Pfam" id="PF13947">
    <property type="entry name" value="GUB_WAK_bind"/>
    <property type="match status" value="1"/>
</dbReference>
<dbReference type="SUPFAM" id="SSF56112">
    <property type="entry name" value="Protein kinase-like (PK-like)"/>
    <property type="match status" value="1"/>
</dbReference>
<dbReference type="PROSITE" id="PS50011">
    <property type="entry name" value="PROTEIN_KINASE_DOM"/>
    <property type="match status" value="1"/>
</dbReference>
<evidence type="ECO:0000313" key="19">
    <source>
        <dbReference type="Proteomes" id="UP000694861"/>
    </source>
</evidence>
<keyword evidence="10" id="KW-0325">Glycoprotein</keyword>
<feature type="domain" description="Protein kinase" evidence="17">
    <location>
        <begin position="426"/>
        <end position="724"/>
    </location>
</feature>
<proteinExistence type="predicted"/>
<dbReference type="InterPro" id="IPR000152">
    <property type="entry name" value="EGF-type_Asp/Asn_hydroxyl_site"/>
</dbReference>
<dbReference type="Gene3D" id="2.10.25.10">
    <property type="entry name" value="Laminin"/>
    <property type="match status" value="2"/>
</dbReference>
<reference evidence="19" key="1">
    <citation type="journal article" date="2012" name="Nat. Commun.">
        <title>The genome of Prunus mume.</title>
        <authorList>
            <person name="Zhang Q."/>
            <person name="Chen W."/>
            <person name="Sun L."/>
            <person name="Zhao F."/>
            <person name="Huang B."/>
            <person name="Yang W."/>
            <person name="Tao Y."/>
            <person name="Wang J."/>
            <person name="Yuan Z."/>
            <person name="Fan G."/>
            <person name="Xing Z."/>
            <person name="Han C."/>
            <person name="Pan H."/>
            <person name="Zhong X."/>
            <person name="Shi W."/>
            <person name="Liang X."/>
            <person name="Du D."/>
            <person name="Sun F."/>
            <person name="Xu Z."/>
            <person name="Hao R."/>
            <person name="Lv T."/>
            <person name="Lv Y."/>
            <person name="Zheng Z."/>
            <person name="Sun M."/>
            <person name="Luo L."/>
            <person name="Cai M."/>
            <person name="Gao Y."/>
            <person name="Wang J."/>
            <person name="Yin Y."/>
            <person name="Xu X."/>
            <person name="Cheng T."/>
            <person name="Wang J."/>
        </authorList>
    </citation>
    <scope>NUCLEOTIDE SEQUENCE [LARGE SCALE GENOMIC DNA]</scope>
</reference>
<evidence type="ECO:0000256" key="5">
    <source>
        <dbReference type="ARBA" id="ARBA00022729"/>
    </source>
</evidence>
<evidence type="ECO:0000256" key="6">
    <source>
        <dbReference type="ARBA" id="ARBA00022741"/>
    </source>
</evidence>
<dbReference type="InterPro" id="IPR001881">
    <property type="entry name" value="EGF-like_Ca-bd_dom"/>
</dbReference>
<keyword evidence="7" id="KW-0418">Kinase</keyword>
<dbReference type="InterPro" id="IPR049883">
    <property type="entry name" value="NOTCH1_EGF-like"/>
</dbReference>
<dbReference type="PROSITE" id="PS50026">
    <property type="entry name" value="EGF_3"/>
    <property type="match status" value="1"/>
</dbReference>
<feature type="compositionally biased region" description="Polar residues" evidence="15">
    <location>
        <begin position="461"/>
        <end position="481"/>
    </location>
</feature>
<evidence type="ECO:0000256" key="1">
    <source>
        <dbReference type="ARBA" id="ARBA00004479"/>
    </source>
</evidence>
<dbReference type="InterPro" id="IPR008271">
    <property type="entry name" value="Ser/Thr_kinase_AS"/>
</dbReference>
<evidence type="ECO:0000256" key="11">
    <source>
        <dbReference type="ARBA" id="ARBA00047558"/>
    </source>
</evidence>
<dbReference type="InterPro" id="IPR011009">
    <property type="entry name" value="Kinase-like_dom_sf"/>
</dbReference>
<keyword evidence="5 16" id="KW-0732">Signal</keyword>
<evidence type="ECO:0000256" key="4">
    <source>
        <dbReference type="ARBA" id="ARBA00022679"/>
    </source>
</evidence>
<dbReference type="Gene3D" id="1.10.510.10">
    <property type="entry name" value="Transferase(Phosphotransferase) domain 1"/>
    <property type="match status" value="1"/>
</dbReference>
<dbReference type="GeneID" id="107880796"/>
<comment type="caution">
    <text evidence="13">Lacks conserved residue(s) required for the propagation of feature annotation.</text>
</comment>
<dbReference type="PROSITE" id="PS01187">
    <property type="entry name" value="EGF_CA"/>
    <property type="match status" value="1"/>
</dbReference>
<evidence type="ECO:0000256" key="8">
    <source>
        <dbReference type="ARBA" id="ARBA00022840"/>
    </source>
</evidence>
<name>A0ABM1LMG5_PRUMU</name>
<dbReference type="PROSITE" id="PS01186">
    <property type="entry name" value="EGF_2"/>
    <property type="match status" value="1"/>
</dbReference>
<dbReference type="PANTHER" id="PTHR27005:SF468">
    <property type="entry name" value="OS01G0310500 PROTEIN"/>
    <property type="match status" value="1"/>
</dbReference>
<comment type="subcellular location">
    <subcellularLocation>
        <location evidence="1">Membrane</location>
        <topology evidence="1">Single-pass type I membrane protein</topology>
    </subcellularLocation>
</comment>
<accession>A0ABM1LMG5</accession>
<dbReference type="SUPFAM" id="SSF57196">
    <property type="entry name" value="EGF/Laminin"/>
    <property type="match status" value="1"/>
</dbReference>
<dbReference type="InterPro" id="IPR017441">
    <property type="entry name" value="Protein_kinase_ATP_BS"/>
</dbReference>
<keyword evidence="6 14" id="KW-0547">Nucleotide-binding</keyword>
<keyword evidence="8 14" id="KW-0067">ATP-binding</keyword>
<dbReference type="Gene3D" id="3.30.200.20">
    <property type="entry name" value="Phosphorylase Kinase, domain 1"/>
    <property type="match status" value="1"/>
</dbReference>
<evidence type="ECO:0000256" key="12">
    <source>
        <dbReference type="ARBA" id="ARBA00047951"/>
    </source>
</evidence>
<keyword evidence="19" id="KW-1185">Reference proteome</keyword>
<dbReference type="Pfam" id="PF07645">
    <property type="entry name" value="EGF_CA"/>
    <property type="match status" value="1"/>
</dbReference>
<dbReference type="InterPro" id="IPR025287">
    <property type="entry name" value="WAK_GUB"/>
</dbReference>
<evidence type="ECO:0000256" key="13">
    <source>
        <dbReference type="PROSITE-ProRule" id="PRU00076"/>
    </source>
</evidence>
<dbReference type="PROSITE" id="PS00010">
    <property type="entry name" value="ASX_HYDROXYL"/>
    <property type="match status" value="1"/>
</dbReference>
<evidence type="ECO:0000256" key="15">
    <source>
        <dbReference type="SAM" id="MobiDB-lite"/>
    </source>
</evidence>
<protein>
    <submittedName>
        <fullName evidence="20">Wall-associated receptor kinase 2-like</fullName>
    </submittedName>
</protein>
<organism evidence="19 20">
    <name type="scientific">Prunus mume</name>
    <name type="common">Japanese apricot</name>
    <name type="synonym">Armeniaca mume</name>
    <dbReference type="NCBI Taxonomy" id="102107"/>
    <lineage>
        <taxon>Eukaryota</taxon>
        <taxon>Viridiplantae</taxon>
        <taxon>Streptophyta</taxon>
        <taxon>Embryophyta</taxon>
        <taxon>Tracheophyta</taxon>
        <taxon>Spermatophyta</taxon>
        <taxon>Magnoliopsida</taxon>
        <taxon>eudicotyledons</taxon>
        <taxon>Gunneridae</taxon>
        <taxon>Pentapetalae</taxon>
        <taxon>rosids</taxon>
        <taxon>fabids</taxon>
        <taxon>Rosales</taxon>
        <taxon>Rosaceae</taxon>
        <taxon>Amygdaloideae</taxon>
        <taxon>Amygdaleae</taxon>
        <taxon>Prunus</taxon>
    </lineage>
</organism>
<comment type="catalytic activity">
    <reaction evidence="11">
        <text>L-seryl-[protein] + ATP = O-phospho-L-seryl-[protein] + ADP + H(+)</text>
        <dbReference type="Rhea" id="RHEA:17989"/>
        <dbReference type="Rhea" id="RHEA-COMP:9863"/>
        <dbReference type="Rhea" id="RHEA-COMP:11604"/>
        <dbReference type="ChEBI" id="CHEBI:15378"/>
        <dbReference type="ChEBI" id="CHEBI:29999"/>
        <dbReference type="ChEBI" id="CHEBI:30616"/>
        <dbReference type="ChEBI" id="CHEBI:83421"/>
        <dbReference type="ChEBI" id="CHEBI:456216"/>
    </reaction>
</comment>